<reference evidence="1" key="1">
    <citation type="submission" date="2014-03" db="EMBL/GenBank/DDBJ databases">
        <authorList>
            <person name="Genoscope - CEA"/>
        </authorList>
    </citation>
    <scope>NUCLEOTIDE SEQUENCE [LARGE SCALE GENOMIC DNA]</scope>
    <source>
        <strain evidence="1">CF27</strain>
    </source>
</reference>
<dbReference type="EMBL" id="CCCS020000035">
    <property type="protein sequence ID" value="CDQ10666.1"/>
    <property type="molecule type" value="Genomic_DNA"/>
</dbReference>
<dbReference type="RefSeq" id="WP_035193233.1">
    <property type="nucleotide sequence ID" value="NZ_CCCS020000035.1"/>
</dbReference>
<keyword evidence="3" id="KW-1185">Reference proteome</keyword>
<dbReference type="EMBL" id="LT841305">
    <property type="protein sequence ID" value="SMH64693.1"/>
    <property type="molecule type" value="Genomic_DNA"/>
</dbReference>
<reference evidence="2 3" key="3">
    <citation type="submission" date="2017-03" db="EMBL/GenBank/DDBJ databases">
        <authorList>
            <person name="Regsiter A."/>
            <person name="William W."/>
        </authorList>
    </citation>
    <scope>NUCLEOTIDE SEQUENCE [LARGE SCALE GENOMIC DNA]</scope>
    <source>
        <strain evidence="2">PRJEB5721</strain>
    </source>
</reference>
<evidence type="ECO:0000313" key="2">
    <source>
        <dbReference type="EMBL" id="SMH64693.1"/>
    </source>
</evidence>
<evidence type="ECO:0000313" key="3">
    <source>
        <dbReference type="Proteomes" id="UP000193925"/>
    </source>
</evidence>
<reference evidence="1" key="2">
    <citation type="submission" date="2014-07" db="EMBL/GenBank/DDBJ databases">
        <title>Initial genome analysis of the psychrotolerant acidophile Acidithiobacillus ferrivorans CF27: insights into iron and sulfur oxidation pathways and into biofilm formation.</title>
        <authorList>
            <person name="Talla E."/>
            <person name="Hedrich S."/>
            <person name="Mangenot S."/>
            <person name="Ji B."/>
            <person name="Johnson D.B."/>
            <person name="Barbe V."/>
            <person name="Bonnefoy V."/>
        </authorList>
    </citation>
    <scope>NUCLEOTIDE SEQUENCE [LARGE SCALE GENOMIC DNA]</scope>
    <source>
        <strain evidence="1">CF27</strain>
    </source>
</reference>
<protein>
    <submittedName>
        <fullName evidence="1">Uncharacterized protein</fullName>
    </submittedName>
</protein>
<name>A0A060UQU9_9PROT</name>
<dbReference type="AlphaFoldDB" id="A0A060UQU9"/>
<evidence type="ECO:0000313" key="1">
    <source>
        <dbReference type="EMBL" id="CDQ10666.1"/>
    </source>
</evidence>
<dbReference type="Proteomes" id="UP000193925">
    <property type="component" value="Chromosome AFERRI"/>
</dbReference>
<gene>
    <name evidence="2" type="ORF">AFERRI_10727</name>
    <name evidence="1" type="ORF">AFERRI_400447</name>
</gene>
<proteinExistence type="predicted"/>
<sequence length="81" mass="9311">MTTKDQLCQAKTLPVLLLDDKGRVVISKNGKPIHRYVGIAFDYVCRAFVLVDMVRGWLEFMVSDTLENARMEAEYLVGKFR</sequence>
<accession>A0A060UQU9</accession>
<organism evidence="1">
    <name type="scientific">Acidithiobacillus ferrivorans</name>
    <dbReference type="NCBI Taxonomy" id="160808"/>
    <lineage>
        <taxon>Bacteria</taxon>
        <taxon>Pseudomonadati</taxon>
        <taxon>Pseudomonadota</taxon>
        <taxon>Acidithiobacillia</taxon>
        <taxon>Acidithiobacillales</taxon>
        <taxon>Acidithiobacillaceae</taxon>
        <taxon>Acidithiobacillus</taxon>
    </lineage>
</organism>